<feature type="domain" description="Chalcone isomerase" evidence="2">
    <location>
        <begin position="25"/>
        <end position="184"/>
    </location>
</feature>
<evidence type="ECO:0000313" key="4">
    <source>
        <dbReference type="Proteomes" id="UP001305928"/>
    </source>
</evidence>
<keyword evidence="4" id="KW-1185">Reference proteome</keyword>
<evidence type="ECO:0000313" key="3">
    <source>
        <dbReference type="EMBL" id="WPC03665.1"/>
    </source>
</evidence>
<keyword evidence="1" id="KW-0732">Signal</keyword>
<evidence type="ECO:0000256" key="1">
    <source>
        <dbReference type="SAM" id="SignalP"/>
    </source>
</evidence>
<keyword evidence="3" id="KW-0413">Isomerase</keyword>
<name>A0ABZ0PSV1_9PSED</name>
<sequence>MPRSLPLLVLLLSSLPLLADDSERLREANFPAQYALDRTQLELKNQSVLTYLWTDAYAAALYTAPRISPRQALAARHSKRLELYYFRDIDREDVIKAAWRILRRQQDSDSLRRLQLELDALHTNFRDIRRGDRYALNYAAGSGLNLERNGETVFFSRNTELADAYLGIWLAPDGLSDTLRNRLLAD</sequence>
<feature type="signal peptide" evidence="1">
    <location>
        <begin position="1"/>
        <end position="19"/>
    </location>
</feature>
<accession>A0ABZ0PSV1</accession>
<feature type="chain" id="PRO_5045191163" evidence="1">
    <location>
        <begin position="20"/>
        <end position="186"/>
    </location>
</feature>
<dbReference type="Proteomes" id="UP001305928">
    <property type="component" value="Chromosome"/>
</dbReference>
<gene>
    <name evidence="3" type="ORF">SBP02_12835</name>
</gene>
<reference evidence="3 4" key="1">
    <citation type="submission" date="2023-11" db="EMBL/GenBank/DDBJ databases">
        <title>Complete genome of Pseudomonas benzenivorans BA3361.</title>
        <authorList>
            <person name="Shin S.Y."/>
            <person name="Song J."/>
            <person name="Kang H."/>
        </authorList>
    </citation>
    <scope>NUCLEOTIDE SEQUENCE [LARGE SCALE GENOMIC DNA]</scope>
    <source>
        <strain evidence="3 4">HNIBRBA3361</strain>
    </source>
</reference>
<dbReference type="EMBL" id="CP137892">
    <property type="protein sequence ID" value="WPC03665.1"/>
    <property type="molecule type" value="Genomic_DNA"/>
</dbReference>
<dbReference type="RefSeq" id="WP_318642164.1">
    <property type="nucleotide sequence ID" value="NZ_CP137892.1"/>
</dbReference>
<evidence type="ECO:0000259" key="2">
    <source>
        <dbReference type="Pfam" id="PF16036"/>
    </source>
</evidence>
<organism evidence="3 4">
    <name type="scientific">Pseudomonas benzenivorans</name>
    <dbReference type="NCBI Taxonomy" id="556533"/>
    <lineage>
        <taxon>Bacteria</taxon>
        <taxon>Pseudomonadati</taxon>
        <taxon>Pseudomonadota</taxon>
        <taxon>Gammaproteobacteria</taxon>
        <taxon>Pseudomonadales</taxon>
        <taxon>Pseudomonadaceae</taxon>
        <taxon>Pseudomonas</taxon>
    </lineage>
</organism>
<dbReference type="GO" id="GO:0016853">
    <property type="term" value="F:isomerase activity"/>
    <property type="evidence" value="ECO:0007669"/>
    <property type="project" value="UniProtKB-KW"/>
</dbReference>
<protein>
    <submittedName>
        <fullName evidence="3">Chalcone isomerase family protein</fullName>
    </submittedName>
</protein>
<dbReference type="Pfam" id="PF16036">
    <property type="entry name" value="Chalcone_3"/>
    <property type="match status" value="1"/>
</dbReference>
<proteinExistence type="predicted"/>
<dbReference type="InterPro" id="IPR016087">
    <property type="entry name" value="Chalcone_isomerase"/>
</dbReference>